<dbReference type="EMBL" id="CP002859">
    <property type="protein sequence ID" value="AEI46527.1"/>
    <property type="molecule type" value="Genomic_DNA"/>
</dbReference>
<gene>
    <name evidence="2" type="ordered locus">Runsl_0068</name>
</gene>
<dbReference type="KEGG" id="rsi:Runsl_0068"/>
<feature type="transmembrane region" description="Helical" evidence="1">
    <location>
        <begin position="143"/>
        <end position="163"/>
    </location>
</feature>
<keyword evidence="1" id="KW-0812">Transmembrane</keyword>
<dbReference type="AlphaFoldDB" id="A0A7U3ZG03"/>
<sequence length="398" mass="44759">MQITLKRVPSIDAFRALTMLLMIFVNDFWSLSGIPYWLEHAKAEEDFLGFSDIIFPCFLFILGMAIPFAVQNRIAKGDTRWQIVRHIILRSVALIVMGIFTVNIPELNAQATGMRSEWFQILMVVGFFLIWNVYPKTDALQKYIFMGLQVAGVALLAYLALIFRGGEAEALTGMRPQWWGILGLIGWTYLTCALIYLFAYQNSTWLMLAGALFSLCTIAGHVGWPKAIWPSGPSDWILGNGAFHAFAMLGLLATLLMEWLYKKNKRTHVPSIFTSIGVSLVLIGLLLRNFFIISKIQATPTWVFLCSGIAFMLFAVIYFWVDLRGKAQWFTPIKAAGTATLTCYLIPYVYYSVANLLPFALPEVLKFGLIGLIKSLVYAFIVIGIATVLGRMNIKLKI</sequence>
<feature type="transmembrane region" description="Helical" evidence="1">
    <location>
        <begin position="87"/>
        <end position="105"/>
    </location>
</feature>
<evidence type="ECO:0008006" key="4">
    <source>
        <dbReference type="Google" id="ProtNLM"/>
    </source>
</evidence>
<feature type="transmembrane region" description="Helical" evidence="1">
    <location>
        <begin position="236"/>
        <end position="260"/>
    </location>
</feature>
<reference evidence="3" key="1">
    <citation type="submission" date="2011-06" db="EMBL/GenBank/DDBJ databases">
        <title>The complete genome of chromosome of Runella slithyformis DSM 19594.</title>
        <authorList>
            <consortium name="US DOE Joint Genome Institute (JGI-PGF)"/>
            <person name="Lucas S."/>
            <person name="Han J."/>
            <person name="Lapidus A."/>
            <person name="Bruce D."/>
            <person name="Goodwin L."/>
            <person name="Pitluck S."/>
            <person name="Peters L."/>
            <person name="Kyrpides N."/>
            <person name="Mavromatis K."/>
            <person name="Ivanova N."/>
            <person name="Ovchinnikova G."/>
            <person name="Zhang X."/>
            <person name="Misra M."/>
            <person name="Detter J.C."/>
            <person name="Tapia R."/>
            <person name="Han C."/>
            <person name="Land M."/>
            <person name="Hauser L."/>
            <person name="Markowitz V."/>
            <person name="Cheng J.-F."/>
            <person name="Hugenholtz P."/>
            <person name="Woyke T."/>
            <person name="Wu D."/>
            <person name="Tindall B."/>
            <person name="Faehrich R."/>
            <person name="Brambilla E."/>
            <person name="Klenk H.-P."/>
            <person name="Eisen J.A."/>
        </authorList>
    </citation>
    <scope>NUCLEOTIDE SEQUENCE [LARGE SCALE GENOMIC DNA]</scope>
    <source>
        <strain evidence="3">ATCC 29530 / DSM 19594 / LMG 11500 / NCIMB 11436 / LSU 4</strain>
    </source>
</reference>
<dbReference type="PANTHER" id="PTHR31061:SF24">
    <property type="entry name" value="LD22376P"/>
    <property type="match status" value="1"/>
</dbReference>
<feature type="transmembrane region" description="Helical" evidence="1">
    <location>
        <begin position="365"/>
        <end position="389"/>
    </location>
</feature>
<feature type="transmembrane region" description="Helical" evidence="1">
    <location>
        <begin position="272"/>
        <end position="293"/>
    </location>
</feature>
<proteinExistence type="predicted"/>
<feature type="transmembrane region" description="Helical" evidence="1">
    <location>
        <begin position="117"/>
        <end position="134"/>
    </location>
</feature>
<feature type="transmembrane region" description="Helical" evidence="1">
    <location>
        <begin position="16"/>
        <end position="38"/>
    </location>
</feature>
<keyword evidence="1" id="KW-1133">Transmembrane helix</keyword>
<evidence type="ECO:0000313" key="2">
    <source>
        <dbReference type="EMBL" id="AEI46527.1"/>
    </source>
</evidence>
<dbReference type="RefSeq" id="WP_013925852.1">
    <property type="nucleotide sequence ID" value="NC_015703.1"/>
</dbReference>
<feature type="transmembrane region" description="Helical" evidence="1">
    <location>
        <begin position="53"/>
        <end position="75"/>
    </location>
</feature>
<evidence type="ECO:0000256" key="1">
    <source>
        <dbReference type="SAM" id="Phobius"/>
    </source>
</evidence>
<protein>
    <recommendedName>
        <fullName evidence="4">DUF5009 domain-containing protein</fullName>
    </recommendedName>
</protein>
<feature type="transmembrane region" description="Helical" evidence="1">
    <location>
        <begin position="333"/>
        <end position="353"/>
    </location>
</feature>
<keyword evidence="3" id="KW-1185">Reference proteome</keyword>
<name>A0A7U3ZG03_RUNSL</name>
<dbReference type="PANTHER" id="PTHR31061">
    <property type="entry name" value="LD22376P"/>
    <property type="match status" value="1"/>
</dbReference>
<organism evidence="2 3">
    <name type="scientific">Runella slithyformis (strain ATCC 29530 / DSM 19594 / LMG 11500 / NCIMB 11436 / LSU 4)</name>
    <dbReference type="NCBI Taxonomy" id="761193"/>
    <lineage>
        <taxon>Bacteria</taxon>
        <taxon>Pseudomonadati</taxon>
        <taxon>Bacteroidota</taxon>
        <taxon>Cytophagia</taxon>
        <taxon>Cytophagales</taxon>
        <taxon>Spirosomataceae</taxon>
        <taxon>Runella</taxon>
    </lineage>
</organism>
<dbReference type="Proteomes" id="UP000000493">
    <property type="component" value="Chromosome"/>
</dbReference>
<accession>A0A7U3ZG03</accession>
<evidence type="ECO:0000313" key="3">
    <source>
        <dbReference type="Proteomes" id="UP000000493"/>
    </source>
</evidence>
<feature type="transmembrane region" description="Helical" evidence="1">
    <location>
        <begin position="205"/>
        <end position="224"/>
    </location>
</feature>
<reference evidence="2 3" key="2">
    <citation type="journal article" date="2012" name="Stand. Genomic Sci.">
        <title>Complete genome sequence of the aquatic bacterium Runella slithyformis type strain (LSU 4(T)).</title>
        <authorList>
            <person name="Copeland A."/>
            <person name="Zhang X."/>
            <person name="Misra M."/>
            <person name="Lapidus A."/>
            <person name="Nolan M."/>
            <person name="Lucas S."/>
            <person name="Deshpande S."/>
            <person name="Cheng J.F."/>
            <person name="Tapia R."/>
            <person name="Goodwin L.A."/>
            <person name="Pitluck S."/>
            <person name="Liolios K."/>
            <person name="Pagani I."/>
            <person name="Ivanova N."/>
            <person name="Mikhailova N."/>
            <person name="Pati A."/>
            <person name="Chen A."/>
            <person name="Palaniappan K."/>
            <person name="Land M."/>
            <person name="Hauser L."/>
            <person name="Pan C."/>
            <person name="Jeffries C.D."/>
            <person name="Detter J.C."/>
            <person name="Brambilla E.M."/>
            <person name="Rohde M."/>
            <person name="Djao O.D."/>
            <person name="Goker M."/>
            <person name="Sikorski J."/>
            <person name="Tindall B.J."/>
            <person name="Woyke T."/>
            <person name="Bristow J."/>
            <person name="Eisen J.A."/>
            <person name="Markowitz V."/>
            <person name="Hugenholtz P."/>
            <person name="Kyrpides N.C."/>
            <person name="Klenk H.P."/>
            <person name="Mavromatis K."/>
        </authorList>
    </citation>
    <scope>NUCLEOTIDE SEQUENCE [LARGE SCALE GENOMIC DNA]</scope>
    <source>
        <strain evidence="3">ATCC 29530 / DSM 19594 / LMG 11500 / NCIMB 11436 / LSU 4</strain>
    </source>
</reference>
<feature type="transmembrane region" description="Helical" evidence="1">
    <location>
        <begin position="299"/>
        <end position="321"/>
    </location>
</feature>
<keyword evidence="1" id="KW-0472">Membrane</keyword>
<feature type="transmembrane region" description="Helical" evidence="1">
    <location>
        <begin position="178"/>
        <end position="198"/>
    </location>
</feature>